<evidence type="ECO:0000313" key="6">
    <source>
        <dbReference type="Proteomes" id="UP000663823"/>
    </source>
</evidence>
<evidence type="ECO:0000313" key="2">
    <source>
        <dbReference type="EMBL" id="CAF0942423.1"/>
    </source>
</evidence>
<sequence length="191" mass="21524">MDDELPSESTRRSSSYPTVRSNGKACNSNSSITPSSIKINKKSRSNIVQNTTIKIKPPIIHQKSGFKKKRSSLITRKKTTVLHSTSKTKQPEINLEDLISSDDEPHIAYVKQSTSQPDLNLPVTSPINIQNEESSNNHNDSFDSNQTIDIEPDQPKRKQKKSTVKSRQDVLKYFIIMPTGELKLLHVTKLI</sequence>
<accession>A0A819QIV5</accession>
<comment type="caution">
    <text evidence="4">The sequence shown here is derived from an EMBL/GenBank/DDBJ whole genome shotgun (WGS) entry which is preliminary data.</text>
</comment>
<feature type="region of interest" description="Disordered" evidence="1">
    <location>
        <begin position="82"/>
        <end position="101"/>
    </location>
</feature>
<dbReference type="Proteomes" id="UP000663823">
    <property type="component" value="Unassembled WGS sequence"/>
</dbReference>
<evidence type="ECO:0000313" key="3">
    <source>
        <dbReference type="EMBL" id="CAF1321917.1"/>
    </source>
</evidence>
<evidence type="ECO:0000313" key="5">
    <source>
        <dbReference type="EMBL" id="CAF4167631.1"/>
    </source>
</evidence>
<feature type="region of interest" description="Disordered" evidence="1">
    <location>
        <begin position="113"/>
        <end position="163"/>
    </location>
</feature>
<evidence type="ECO:0000256" key="1">
    <source>
        <dbReference type="SAM" id="MobiDB-lite"/>
    </source>
</evidence>
<feature type="compositionally biased region" description="Low complexity" evidence="1">
    <location>
        <begin position="131"/>
        <end position="145"/>
    </location>
</feature>
<feature type="compositionally biased region" description="Polar residues" evidence="1">
    <location>
        <begin position="113"/>
        <end position="130"/>
    </location>
</feature>
<gene>
    <name evidence="5" type="ORF">JBS370_LOCUS34841</name>
    <name evidence="4" type="ORF">OTI717_LOCUS30570</name>
    <name evidence="3" type="ORF">SEV965_LOCUS27356</name>
    <name evidence="2" type="ORF">ZHD862_LOCUS9544</name>
</gene>
<dbReference type="Proteomes" id="UP000663889">
    <property type="component" value="Unassembled WGS sequence"/>
</dbReference>
<dbReference type="EMBL" id="CAJNOT010000328">
    <property type="protein sequence ID" value="CAF0942423.1"/>
    <property type="molecule type" value="Genomic_DNA"/>
</dbReference>
<dbReference type="EMBL" id="CAJOAX010008279">
    <property type="protein sequence ID" value="CAF4029648.1"/>
    <property type="molecule type" value="Genomic_DNA"/>
</dbReference>
<reference evidence="4" key="1">
    <citation type="submission" date="2021-02" db="EMBL/GenBank/DDBJ databases">
        <authorList>
            <person name="Nowell W R."/>
        </authorList>
    </citation>
    <scope>NUCLEOTIDE SEQUENCE</scope>
</reference>
<protein>
    <submittedName>
        <fullName evidence="4">Uncharacterized protein</fullName>
    </submittedName>
</protein>
<organism evidence="4 6">
    <name type="scientific">Rotaria sordida</name>
    <dbReference type="NCBI Taxonomy" id="392033"/>
    <lineage>
        <taxon>Eukaryota</taxon>
        <taxon>Metazoa</taxon>
        <taxon>Spiralia</taxon>
        <taxon>Gnathifera</taxon>
        <taxon>Rotifera</taxon>
        <taxon>Eurotatoria</taxon>
        <taxon>Bdelloidea</taxon>
        <taxon>Philodinida</taxon>
        <taxon>Philodinidae</taxon>
        <taxon>Rotaria</taxon>
    </lineage>
</organism>
<dbReference type="Proteomes" id="UP000663864">
    <property type="component" value="Unassembled WGS sequence"/>
</dbReference>
<dbReference type="Proteomes" id="UP000663836">
    <property type="component" value="Unassembled WGS sequence"/>
</dbReference>
<proteinExistence type="predicted"/>
<dbReference type="AlphaFoldDB" id="A0A819QIV5"/>
<feature type="compositionally biased region" description="Polar residues" evidence="1">
    <location>
        <begin position="12"/>
        <end position="34"/>
    </location>
</feature>
<feature type="region of interest" description="Disordered" evidence="1">
    <location>
        <begin position="1"/>
        <end position="37"/>
    </location>
</feature>
<evidence type="ECO:0000313" key="4">
    <source>
        <dbReference type="EMBL" id="CAF4029648.1"/>
    </source>
</evidence>
<dbReference type="EMBL" id="CAJOBD010011436">
    <property type="protein sequence ID" value="CAF4167631.1"/>
    <property type="molecule type" value="Genomic_DNA"/>
</dbReference>
<name>A0A819QIV5_9BILA</name>
<dbReference type="EMBL" id="CAJNOU010002441">
    <property type="protein sequence ID" value="CAF1321917.1"/>
    <property type="molecule type" value="Genomic_DNA"/>
</dbReference>